<feature type="domain" description="G-protein coupled receptors family 2 profile 2" evidence="8">
    <location>
        <begin position="64"/>
        <end position="328"/>
    </location>
</feature>
<feature type="transmembrane region" description="Helical" evidence="6">
    <location>
        <begin position="145"/>
        <end position="170"/>
    </location>
</feature>
<evidence type="ECO:0008006" key="11">
    <source>
        <dbReference type="Google" id="ProtNLM"/>
    </source>
</evidence>
<feature type="transmembrane region" description="Helical" evidence="6">
    <location>
        <begin position="285"/>
        <end position="305"/>
    </location>
</feature>
<dbReference type="STRING" id="409849.ENSPMGP00000014910"/>
<feature type="transmembrane region" description="Helical" evidence="6">
    <location>
        <begin position="74"/>
        <end position="94"/>
    </location>
</feature>
<keyword evidence="5" id="KW-1015">Disulfide bond</keyword>
<dbReference type="Pfam" id="PF01825">
    <property type="entry name" value="GPS"/>
    <property type="match status" value="1"/>
</dbReference>
<dbReference type="Pfam" id="PF00002">
    <property type="entry name" value="7tm_2"/>
    <property type="match status" value="1"/>
</dbReference>
<accession>A0A3B4ADZ2</accession>
<keyword evidence="4 6" id="KW-0472">Membrane</keyword>
<sequence length="389" mass="44600">MVSVYFGKIQMLENQVSYISYYYFPCISGHWSTDGCRTDYNETNFICRCNHLSFFAVIVVRLSMYFLLEIGQNLAVRCLTFVFCLVWFIINKFFLSSSRRRPEKALGIHIQLAGAMLCLHQSFLVSSLVLWYIPELGNGRLCKALGLILHWSLLATLSWAVLEGFHLYLLLIRVFNIYVRKYVLKISVFGWVVCAIADVYGKYTVSIIDADNQTSIGHICWISSSAPHNIIATYVTTVVFPCLVIIYNGSMLGRVVCQLWGLRRADYMERKHNWKMLQKERITQLWKDAVTVLGLSCVLGLPWGLSSISYISTPGIYVFTVLNSLQGYRRLFCSVTQLITASQLYTCSRELATDQVHVQSQLLDIISTEHYCGEVLRVMDLVKFYLVDM</sequence>
<dbReference type="GO" id="GO:0005886">
    <property type="term" value="C:plasma membrane"/>
    <property type="evidence" value="ECO:0007669"/>
    <property type="project" value="TreeGrafter"/>
</dbReference>
<evidence type="ECO:0000259" key="7">
    <source>
        <dbReference type="PROSITE" id="PS50221"/>
    </source>
</evidence>
<feature type="domain" description="GAIN-B" evidence="7">
    <location>
        <begin position="1"/>
        <end position="65"/>
    </location>
</feature>
<organism evidence="9 10">
    <name type="scientific">Periophthalmus magnuspinnatus</name>
    <dbReference type="NCBI Taxonomy" id="409849"/>
    <lineage>
        <taxon>Eukaryota</taxon>
        <taxon>Metazoa</taxon>
        <taxon>Chordata</taxon>
        <taxon>Craniata</taxon>
        <taxon>Vertebrata</taxon>
        <taxon>Euteleostomi</taxon>
        <taxon>Actinopterygii</taxon>
        <taxon>Neopterygii</taxon>
        <taxon>Teleostei</taxon>
        <taxon>Neoteleostei</taxon>
        <taxon>Acanthomorphata</taxon>
        <taxon>Gobiaria</taxon>
        <taxon>Gobiiformes</taxon>
        <taxon>Gobioidei</taxon>
        <taxon>Gobiidae</taxon>
        <taxon>Oxudercinae</taxon>
        <taxon>Periophthalmus</taxon>
    </lineage>
</organism>
<proteinExistence type="predicted"/>
<feature type="transmembrane region" description="Helical" evidence="6">
    <location>
        <begin position="238"/>
        <end position="262"/>
    </location>
</feature>
<evidence type="ECO:0000313" key="9">
    <source>
        <dbReference type="Ensembl" id="ENSPMGP00000014910.1"/>
    </source>
</evidence>
<evidence type="ECO:0000256" key="3">
    <source>
        <dbReference type="ARBA" id="ARBA00022989"/>
    </source>
</evidence>
<dbReference type="AlphaFoldDB" id="A0A3B4ADZ2"/>
<dbReference type="Ensembl" id="ENSPMGT00000015894.1">
    <property type="protein sequence ID" value="ENSPMGP00000014910.1"/>
    <property type="gene ID" value="ENSPMGG00000012214.1"/>
</dbReference>
<dbReference type="InterPro" id="IPR057244">
    <property type="entry name" value="GAIN_B"/>
</dbReference>
<reference evidence="9" key="1">
    <citation type="submission" date="2025-08" db="UniProtKB">
        <authorList>
            <consortium name="Ensembl"/>
        </authorList>
    </citation>
    <scope>IDENTIFICATION</scope>
</reference>
<evidence type="ECO:0000259" key="8">
    <source>
        <dbReference type="PROSITE" id="PS50261"/>
    </source>
</evidence>
<evidence type="ECO:0000313" key="10">
    <source>
        <dbReference type="Proteomes" id="UP000261520"/>
    </source>
</evidence>
<keyword evidence="2 6" id="KW-0812">Transmembrane</keyword>
<dbReference type="PROSITE" id="PS50221">
    <property type="entry name" value="GAIN_B"/>
    <property type="match status" value="1"/>
</dbReference>
<evidence type="ECO:0000256" key="6">
    <source>
        <dbReference type="SAM" id="Phobius"/>
    </source>
</evidence>
<feature type="transmembrane region" description="Helical" evidence="6">
    <location>
        <begin position="106"/>
        <end position="133"/>
    </location>
</feature>
<dbReference type="GO" id="GO:0007166">
    <property type="term" value="P:cell surface receptor signaling pathway"/>
    <property type="evidence" value="ECO:0007669"/>
    <property type="project" value="InterPro"/>
</dbReference>
<evidence type="ECO:0000256" key="4">
    <source>
        <dbReference type="ARBA" id="ARBA00023136"/>
    </source>
</evidence>
<evidence type="ECO:0000256" key="2">
    <source>
        <dbReference type="ARBA" id="ARBA00022692"/>
    </source>
</evidence>
<feature type="transmembrane region" description="Helical" evidence="6">
    <location>
        <begin position="52"/>
        <end position="68"/>
    </location>
</feature>
<dbReference type="InterPro" id="IPR017981">
    <property type="entry name" value="GPCR_2-like_7TM"/>
</dbReference>
<dbReference type="InterPro" id="IPR000203">
    <property type="entry name" value="GPS"/>
</dbReference>
<feature type="transmembrane region" description="Helical" evidence="6">
    <location>
        <begin position="182"/>
        <end position="201"/>
    </location>
</feature>
<dbReference type="GO" id="GO:0004930">
    <property type="term" value="F:G protein-coupled receptor activity"/>
    <property type="evidence" value="ECO:0007669"/>
    <property type="project" value="InterPro"/>
</dbReference>
<dbReference type="PANTHER" id="PTHR12011">
    <property type="entry name" value="ADHESION G-PROTEIN COUPLED RECEPTOR"/>
    <property type="match status" value="1"/>
</dbReference>
<keyword evidence="3 6" id="KW-1133">Transmembrane helix</keyword>
<dbReference type="GO" id="GO:0007189">
    <property type="term" value="P:adenylate cyclase-activating G protein-coupled receptor signaling pathway"/>
    <property type="evidence" value="ECO:0007669"/>
    <property type="project" value="TreeGrafter"/>
</dbReference>
<dbReference type="Proteomes" id="UP000261520">
    <property type="component" value="Unplaced"/>
</dbReference>
<dbReference type="Gene3D" id="2.60.220.50">
    <property type="match status" value="1"/>
</dbReference>
<protein>
    <recommendedName>
        <fullName evidence="11">Adhesion G protein-coupled receptor G3</fullName>
    </recommendedName>
</protein>
<dbReference type="PANTHER" id="PTHR12011:SF285">
    <property type="entry name" value="ADHESION G PROTEIN-COUPLED RECEPTOR G3"/>
    <property type="match status" value="1"/>
</dbReference>
<comment type="subcellular location">
    <subcellularLocation>
        <location evidence="1">Membrane</location>
        <topology evidence="1">Multi-pass membrane protein</topology>
    </subcellularLocation>
</comment>
<dbReference type="InterPro" id="IPR000832">
    <property type="entry name" value="GPCR_2_secretin-like"/>
</dbReference>
<reference evidence="9" key="2">
    <citation type="submission" date="2025-09" db="UniProtKB">
        <authorList>
            <consortium name="Ensembl"/>
        </authorList>
    </citation>
    <scope>IDENTIFICATION</scope>
</reference>
<dbReference type="InterPro" id="IPR046338">
    <property type="entry name" value="GAIN_dom_sf"/>
</dbReference>
<keyword evidence="10" id="KW-1185">Reference proteome</keyword>
<name>A0A3B4ADZ2_9GOBI</name>
<evidence type="ECO:0000256" key="1">
    <source>
        <dbReference type="ARBA" id="ARBA00004141"/>
    </source>
</evidence>
<dbReference type="Gene3D" id="1.20.1070.10">
    <property type="entry name" value="Rhodopsin 7-helix transmembrane proteins"/>
    <property type="match status" value="1"/>
</dbReference>
<evidence type="ECO:0000256" key="5">
    <source>
        <dbReference type="ARBA" id="ARBA00023157"/>
    </source>
</evidence>
<dbReference type="PROSITE" id="PS50261">
    <property type="entry name" value="G_PROTEIN_RECEP_F2_4"/>
    <property type="match status" value="1"/>
</dbReference>